<dbReference type="InterPro" id="IPR058240">
    <property type="entry name" value="rSAM_sf"/>
</dbReference>
<dbReference type="InterPro" id="IPR013785">
    <property type="entry name" value="Aldolase_TIM"/>
</dbReference>
<dbReference type="GO" id="GO:0051536">
    <property type="term" value="F:iron-sulfur cluster binding"/>
    <property type="evidence" value="ECO:0007669"/>
    <property type="project" value="UniProtKB-KW"/>
</dbReference>
<keyword evidence="3" id="KW-0479">Metal-binding</keyword>
<dbReference type="InterPro" id="IPR007197">
    <property type="entry name" value="rSAM"/>
</dbReference>
<keyword evidence="2" id="KW-0949">S-adenosyl-L-methionine</keyword>
<dbReference type="NCBIfam" id="TIGR02826">
    <property type="entry name" value="RNR_activ_nrdG3"/>
    <property type="match status" value="1"/>
</dbReference>
<dbReference type="AlphaFoldDB" id="A0A6P0UNZ2"/>
<dbReference type="Pfam" id="PF13353">
    <property type="entry name" value="Fer4_12"/>
    <property type="match status" value="1"/>
</dbReference>
<comment type="cofactor">
    <cofactor evidence="1">
        <name>[4Fe-4S] cluster</name>
        <dbReference type="ChEBI" id="CHEBI:49883"/>
    </cofactor>
</comment>
<evidence type="ECO:0000313" key="6">
    <source>
        <dbReference type="EMBL" id="NER14697.1"/>
    </source>
</evidence>
<protein>
    <submittedName>
        <fullName evidence="6">Anaerobic ribonucleoside-triphosphate reductase activating protein</fullName>
    </submittedName>
</protein>
<organism evidence="6 7">
    <name type="scientific">Leptobacterium flavescens</name>
    <dbReference type="NCBI Taxonomy" id="472055"/>
    <lineage>
        <taxon>Bacteria</taxon>
        <taxon>Pseudomonadati</taxon>
        <taxon>Bacteroidota</taxon>
        <taxon>Flavobacteriia</taxon>
        <taxon>Flavobacteriales</taxon>
        <taxon>Flavobacteriaceae</taxon>
        <taxon>Leptobacterium</taxon>
    </lineage>
</organism>
<dbReference type="SFLD" id="SFLDS00029">
    <property type="entry name" value="Radical_SAM"/>
    <property type="match status" value="1"/>
</dbReference>
<dbReference type="GO" id="GO:0003824">
    <property type="term" value="F:catalytic activity"/>
    <property type="evidence" value="ECO:0007669"/>
    <property type="project" value="InterPro"/>
</dbReference>
<proteinExistence type="predicted"/>
<name>A0A6P0UNZ2_9FLAO</name>
<dbReference type="GO" id="GO:0046872">
    <property type="term" value="F:metal ion binding"/>
    <property type="evidence" value="ECO:0007669"/>
    <property type="project" value="UniProtKB-KW"/>
</dbReference>
<dbReference type="RefSeq" id="WP_163607978.1">
    <property type="nucleotide sequence ID" value="NZ_JAABOO010000003.1"/>
</dbReference>
<evidence type="ECO:0000313" key="7">
    <source>
        <dbReference type="Proteomes" id="UP000468581"/>
    </source>
</evidence>
<dbReference type="Proteomes" id="UP000468581">
    <property type="component" value="Unassembled WGS sequence"/>
</dbReference>
<keyword evidence="4" id="KW-0408">Iron</keyword>
<keyword evidence="5" id="KW-0411">Iron-sulfur</keyword>
<comment type="caution">
    <text evidence="6">The sequence shown here is derived from an EMBL/GenBank/DDBJ whole genome shotgun (WGS) entry which is preliminary data.</text>
</comment>
<keyword evidence="7" id="KW-1185">Reference proteome</keyword>
<gene>
    <name evidence="6" type="primary">nrdG</name>
    <name evidence="6" type="ORF">GWK08_14670</name>
</gene>
<evidence type="ECO:0000256" key="2">
    <source>
        <dbReference type="ARBA" id="ARBA00022691"/>
    </source>
</evidence>
<evidence type="ECO:0000256" key="5">
    <source>
        <dbReference type="ARBA" id="ARBA00023014"/>
    </source>
</evidence>
<sequence>MYCYSFQIALQEVPGEISLCFSISGCPLQCKGCHSPFLWKEGNGRLLSSEWFESVLEQYDNLASCVLFMGGEWHKEELVRLLKLARKKSYKTCLYTGEDRVPEEIRDQLTWIKTGKWVPSLGGLDSKVTNQRFTEVETNKTLNHLFIKNQNL</sequence>
<dbReference type="InterPro" id="IPR014191">
    <property type="entry name" value="Anaer_RNR_activator"/>
</dbReference>
<dbReference type="EMBL" id="JAABOO010000003">
    <property type="protein sequence ID" value="NER14697.1"/>
    <property type="molecule type" value="Genomic_DNA"/>
</dbReference>
<dbReference type="Gene3D" id="3.20.20.70">
    <property type="entry name" value="Aldolase class I"/>
    <property type="match status" value="1"/>
</dbReference>
<evidence type="ECO:0000256" key="1">
    <source>
        <dbReference type="ARBA" id="ARBA00001966"/>
    </source>
</evidence>
<reference evidence="6 7" key="1">
    <citation type="submission" date="2020-01" db="EMBL/GenBank/DDBJ databases">
        <title>Leptobacterium flavescens.</title>
        <authorList>
            <person name="Wang G."/>
        </authorList>
    </citation>
    <scope>NUCLEOTIDE SEQUENCE [LARGE SCALE GENOMIC DNA]</scope>
    <source>
        <strain evidence="6 7">KCTC 22160</strain>
    </source>
</reference>
<evidence type="ECO:0000256" key="4">
    <source>
        <dbReference type="ARBA" id="ARBA00023004"/>
    </source>
</evidence>
<evidence type="ECO:0000256" key="3">
    <source>
        <dbReference type="ARBA" id="ARBA00022723"/>
    </source>
</evidence>
<dbReference type="SUPFAM" id="SSF102114">
    <property type="entry name" value="Radical SAM enzymes"/>
    <property type="match status" value="1"/>
</dbReference>
<accession>A0A6P0UNZ2</accession>